<dbReference type="InterPro" id="IPR014978">
    <property type="entry name" value="Gln-Leu-Gln_QLQ"/>
</dbReference>
<dbReference type="GO" id="GO:0006355">
    <property type="term" value="P:regulation of DNA-templated transcription"/>
    <property type="evidence" value="ECO:0007669"/>
    <property type="project" value="InterPro"/>
</dbReference>
<feature type="short sequence motif" description="Bipartite nuclear localization signal" evidence="4">
    <location>
        <begin position="219"/>
        <end position="229"/>
    </location>
</feature>
<dbReference type="InterPro" id="IPR014977">
    <property type="entry name" value="WRC_dom"/>
</dbReference>
<proteinExistence type="inferred from homology"/>
<protein>
    <recommendedName>
        <fullName evidence="5">Growth-regulating factor</fullName>
    </recommendedName>
</protein>
<feature type="short sequence motif" description="Bipartite nuclear localization signal" evidence="4">
    <location>
        <begin position="247"/>
        <end position="254"/>
    </location>
</feature>
<comment type="domain">
    <text evidence="5">The QLQ domain and WRC domain may be involved in protein-protein interaction and DNA-binding, respectively.</text>
</comment>
<evidence type="ECO:0000256" key="4">
    <source>
        <dbReference type="PROSITE-ProRule" id="PRU01002"/>
    </source>
</evidence>
<evidence type="ECO:0000256" key="5">
    <source>
        <dbReference type="RuleBase" id="RU367127"/>
    </source>
</evidence>
<dbReference type="GO" id="GO:0099402">
    <property type="term" value="P:plant organ development"/>
    <property type="evidence" value="ECO:0007669"/>
    <property type="project" value="UniProtKB-ARBA"/>
</dbReference>
<dbReference type="PANTHER" id="PTHR31602">
    <property type="entry name" value="GROWTH-REGULATING FACTOR 5"/>
    <property type="match status" value="1"/>
</dbReference>
<evidence type="ECO:0000256" key="1">
    <source>
        <dbReference type="ARBA" id="ARBA00004123"/>
    </source>
</evidence>
<dbReference type="AlphaFoldDB" id="A0AAD3S8K9"/>
<dbReference type="PROSITE" id="PS51666">
    <property type="entry name" value="QLQ"/>
    <property type="match status" value="1"/>
</dbReference>
<sequence length="561" mass="60168">MDFGLVGQNIGLISEQEAKPKSNGSGFVKQERSVPLEEDCRASKVGRASDDLGLSKAMSIHQGTPLLRSTLVASDGGRSQMLSFSSSKSEVGFLSQDGGLGYKNAQNLPSSCYQHTPSAYSRNAGYGSVNLNGSLHRPFTGIRGPFTPAQWIELENQALIYKSLAANVPVPASLLIPIGKPINPAVFSGLSAGSFPPLSYGWGSFHLGFSGNTDPEPGRCRRTDGKKWRCSRDAVTDQKYCERHMNRGRHRSRKPVEGQIGQATSGSANTKVVPVSSSLTSAVTTSGSAANSLANYVQHQLKGLMKPGAGNTSTDHPIANRIQGLSMMSPNMNLKSKDSPFSSGKQDIPFGESPQPEFGLGSYDSLLNQKSSYLNPKNYNLFMDFNDQQTEDELPLRHSIDDWPKDQSNRAWPEELKSGWTELSMSIPMSSDFSPSLSSPSREKIAMSPLRLSRELDPTQMGLGVGSVLHEAGAKQSNWVPISWGNSMGGPLAEVLNNAHRAGRAYNSPSALNRMNGGWDGSPQLGSSPTGILQKATFVSLSNSSSGGSPTAEKKEDPIRG</sequence>
<dbReference type="Pfam" id="PF08880">
    <property type="entry name" value="QLQ"/>
    <property type="match status" value="1"/>
</dbReference>
<dbReference type="GO" id="GO:0005634">
    <property type="term" value="C:nucleus"/>
    <property type="evidence" value="ECO:0007669"/>
    <property type="project" value="UniProtKB-SubCell"/>
</dbReference>
<evidence type="ECO:0000256" key="3">
    <source>
        <dbReference type="ARBA" id="ARBA00023242"/>
    </source>
</evidence>
<evidence type="ECO:0000313" key="10">
    <source>
        <dbReference type="Proteomes" id="UP001279734"/>
    </source>
</evidence>
<feature type="region of interest" description="Disordered" evidence="6">
    <location>
        <begin position="337"/>
        <end position="356"/>
    </location>
</feature>
<feature type="domain" description="QLQ" evidence="7">
    <location>
        <begin position="145"/>
        <end position="180"/>
    </location>
</feature>
<feature type="compositionally biased region" description="Basic and acidic residues" evidence="6">
    <location>
        <begin position="552"/>
        <end position="561"/>
    </location>
</feature>
<feature type="compositionally biased region" description="Polar residues" evidence="6">
    <location>
        <begin position="261"/>
        <end position="270"/>
    </location>
</feature>
<dbReference type="EMBL" id="BSYO01000006">
    <property type="protein sequence ID" value="GMH06341.1"/>
    <property type="molecule type" value="Genomic_DNA"/>
</dbReference>
<evidence type="ECO:0000259" key="8">
    <source>
        <dbReference type="PROSITE" id="PS51667"/>
    </source>
</evidence>
<feature type="domain" description="WRC" evidence="8">
    <location>
        <begin position="214"/>
        <end position="258"/>
    </location>
</feature>
<feature type="region of interest" description="Disordered" evidence="6">
    <location>
        <begin position="247"/>
        <end position="272"/>
    </location>
</feature>
<accession>A0AAD3S8K9</accession>
<dbReference type="PANTHER" id="PTHR31602:SF42">
    <property type="entry name" value="GROWTH-REGULATING FACTOR 2"/>
    <property type="match status" value="1"/>
</dbReference>
<reference evidence="9" key="1">
    <citation type="submission" date="2023-05" db="EMBL/GenBank/DDBJ databases">
        <title>Nepenthes gracilis genome sequencing.</title>
        <authorList>
            <person name="Fukushima K."/>
        </authorList>
    </citation>
    <scope>NUCLEOTIDE SEQUENCE</scope>
    <source>
        <strain evidence="9">SING2019-196</strain>
    </source>
</reference>
<dbReference type="PROSITE" id="PS51667">
    <property type="entry name" value="WRC"/>
    <property type="match status" value="1"/>
</dbReference>
<comment type="subcellular location">
    <subcellularLocation>
        <location evidence="1 4 5">Nucleus</location>
    </subcellularLocation>
</comment>
<keyword evidence="3 4" id="KW-0539">Nucleus</keyword>
<comment type="function">
    <text evidence="5">Transcription activator.</text>
</comment>
<dbReference type="InterPro" id="IPR031137">
    <property type="entry name" value="GRF"/>
</dbReference>
<dbReference type="GO" id="GO:0006351">
    <property type="term" value="P:DNA-templated transcription"/>
    <property type="evidence" value="ECO:0007669"/>
    <property type="project" value="UniProtKB-UniRule"/>
</dbReference>
<evidence type="ECO:0000256" key="2">
    <source>
        <dbReference type="ARBA" id="ARBA00008122"/>
    </source>
</evidence>
<keyword evidence="5" id="KW-0010">Activator</keyword>
<feature type="compositionally biased region" description="Low complexity" evidence="6">
    <location>
        <begin position="540"/>
        <end position="549"/>
    </location>
</feature>
<name>A0AAD3S8K9_NEPGR</name>
<organism evidence="9 10">
    <name type="scientific">Nepenthes gracilis</name>
    <name type="common">Slender pitcher plant</name>
    <dbReference type="NCBI Taxonomy" id="150966"/>
    <lineage>
        <taxon>Eukaryota</taxon>
        <taxon>Viridiplantae</taxon>
        <taxon>Streptophyta</taxon>
        <taxon>Embryophyta</taxon>
        <taxon>Tracheophyta</taxon>
        <taxon>Spermatophyta</taxon>
        <taxon>Magnoliopsida</taxon>
        <taxon>eudicotyledons</taxon>
        <taxon>Gunneridae</taxon>
        <taxon>Pentapetalae</taxon>
        <taxon>Caryophyllales</taxon>
        <taxon>Nepenthaceae</taxon>
        <taxon>Nepenthes</taxon>
    </lineage>
</organism>
<evidence type="ECO:0000313" key="9">
    <source>
        <dbReference type="EMBL" id="GMH06341.1"/>
    </source>
</evidence>
<comment type="caution">
    <text evidence="9">The sequence shown here is derived from an EMBL/GenBank/DDBJ whole genome shotgun (WGS) entry which is preliminary data.</text>
</comment>
<keyword evidence="5" id="KW-0804">Transcription</keyword>
<dbReference type="Pfam" id="PF08879">
    <property type="entry name" value="WRC"/>
    <property type="match status" value="1"/>
</dbReference>
<keyword evidence="10" id="KW-1185">Reference proteome</keyword>
<gene>
    <name evidence="9" type="ORF">Nepgr_008181</name>
</gene>
<evidence type="ECO:0000259" key="7">
    <source>
        <dbReference type="PROSITE" id="PS51666"/>
    </source>
</evidence>
<dbReference type="SMART" id="SM00951">
    <property type="entry name" value="QLQ"/>
    <property type="match status" value="1"/>
</dbReference>
<feature type="region of interest" description="Disordered" evidence="6">
    <location>
        <begin position="539"/>
        <end position="561"/>
    </location>
</feature>
<dbReference type="GO" id="GO:0005524">
    <property type="term" value="F:ATP binding"/>
    <property type="evidence" value="ECO:0007669"/>
    <property type="project" value="UniProtKB-UniRule"/>
</dbReference>
<evidence type="ECO:0000256" key="6">
    <source>
        <dbReference type="SAM" id="MobiDB-lite"/>
    </source>
</evidence>
<dbReference type="Proteomes" id="UP001279734">
    <property type="component" value="Unassembled WGS sequence"/>
</dbReference>
<comment type="similarity">
    <text evidence="2 5">Belongs to the GRF family.</text>
</comment>
<keyword evidence="5" id="KW-0805">Transcription regulation</keyword>